<keyword evidence="8" id="KW-0966">Cell projection</keyword>
<dbReference type="InterPro" id="IPR005648">
    <property type="entry name" value="FlgD"/>
</dbReference>
<evidence type="ECO:0000313" key="9">
    <source>
        <dbReference type="Proteomes" id="UP000295399"/>
    </source>
</evidence>
<feature type="domain" description="FlgD Tudor-like" evidence="7">
    <location>
        <begin position="89"/>
        <end position="223"/>
    </location>
</feature>
<keyword evidence="8" id="KW-0282">Flagellum</keyword>
<sequence>MTAIDSTQSAAAQATAAANGQGSSTSGIGFAQDFDTFLTILTTQLQQQDPTAPMDSNQFTQQLVQFAGVEQDIRANDYLEEISTKLGGNQAFSAVGFLGNEAKIAGDTGRLDATDDGIRFSYRLPEQARETELEVLDADGRVVFDTEGKTGIGEHDLFFPALDKNGDRHPPGAYTLRVKAEAADGGGDVTPSLFVTDQVTAVDTSGTDPKLSIGGRSVDMADVLALSTPRTTPVAAP</sequence>
<evidence type="ECO:0000256" key="5">
    <source>
        <dbReference type="RuleBase" id="RU362076"/>
    </source>
</evidence>
<gene>
    <name evidence="8" type="ORF">EV659_10558</name>
</gene>
<dbReference type="RefSeq" id="WP_132708367.1">
    <property type="nucleotide sequence ID" value="NZ_JACIGF010000005.1"/>
</dbReference>
<protein>
    <recommendedName>
        <fullName evidence="2 5">Basal-body rod modification protein FlgD</fullName>
    </recommendedName>
</protein>
<comment type="caution">
    <text evidence="8">The sequence shown here is derived from an EMBL/GenBank/DDBJ whole genome shotgun (WGS) entry which is preliminary data.</text>
</comment>
<accession>A0A4R2PGF6</accession>
<dbReference type="FunCoup" id="A0A4R2PGF6">
    <property type="interactions" value="116"/>
</dbReference>
<dbReference type="GO" id="GO:0044781">
    <property type="term" value="P:bacterial-type flagellum organization"/>
    <property type="evidence" value="ECO:0007669"/>
    <property type="project" value="UniProtKB-UniRule"/>
</dbReference>
<proteinExistence type="inferred from homology"/>
<organism evidence="8 9">
    <name type="scientific">Rhodothalassium salexigens DSM 2132</name>
    <dbReference type="NCBI Taxonomy" id="1188247"/>
    <lineage>
        <taxon>Bacteria</taxon>
        <taxon>Pseudomonadati</taxon>
        <taxon>Pseudomonadota</taxon>
        <taxon>Alphaproteobacteria</taxon>
        <taxon>Rhodothalassiales</taxon>
        <taxon>Rhodothalassiaceae</taxon>
        <taxon>Rhodothalassium</taxon>
    </lineage>
</organism>
<evidence type="ECO:0000256" key="1">
    <source>
        <dbReference type="ARBA" id="ARBA00010577"/>
    </source>
</evidence>
<dbReference type="Gene3D" id="2.30.30.910">
    <property type="match status" value="1"/>
</dbReference>
<dbReference type="InterPro" id="IPR025963">
    <property type="entry name" value="FLgD_Tudor"/>
</dbReference>
<dbReference type="InterPro" id="IPR025965">
    <property type="entry name" value="FlgD/Vpr_Ig-like"/>
</dbReference>
<evidence type="ECO:0000259" key="6">
    <source>
        <dbReference type="Pfam" id="PF13860"/>
    </source>
</evidence>
<keyword evidence="9" id="KW-1185">Reference proteome</keyword>
<dbReference type="Pfam" id="PF13860">
    <property type="entry name" value="FlgD_ig"/>
    <property type="match status" value="1"/>
</dbReference>
<dbReference type="EMBL" id="SLXO01000005">
    <property type="protein sequence ID" value="TCP34432.1"/>
    <property type="molecule type" value="Genomic_DNA"/>
</dbReference>
<evidence type="ECO:0000256" key="2">
    <source>
        <dbReference type="ARBA" id="ARBA00016013"/>
    </source>
</evidence>
<reference evidence="8 9" key="1">
    <citation type="submission" date="2019-03" db="EMBL/GenBank/DDBJ databases">
        <title>Genomic Encyclopedia of Type Strains, Phase IV (KMG-IV): sequencing the most valuable type-strain genomes for metagenomic binning, comparative biology and taxonomic classification.</title>
        <authorList>
            <person name="Goeker M."/>
        </authorList>
    </citation>
    <scope>NUCLEOTIDE SEQUENCE [LARGE SCALE GENOMIC DNA]</scope>
    <source>
        <strain evidence="8 9">DSM 2132</strain>
    </source>
</reference>
<evidence type="ECO:0000259" key="7">
    <source>
        <dbReference type="Pfam" id="PF13861"/>
    </source>
</evidence>
<keyword evidence="3 5" id="KW-1005">Bacterial flagellum biogenesis</keyword>
<comment type="function">
    <text evidence="4 5">Required for flagellar hook formation. May act as a scaffolding protein.</text>
</comment>
<name>A0A4R2PGF6_RHOSA</name>
<feature type="domain" description="FlgD/Vpr Ig-like" evidence="6">
    <location>
        <begin position="114"/>
        <end position="183"/>
    </location>
</feature>
<dbReference type="Pfam" id="PF03963">
    <property type="entry name" value="FlgD"/>
    <property type="match status" value="1"/>
</dbReference>
<dbReference type="Pfam" id="PF13861">
    <property type="entry name" value="FLgD_tudor"/>
    <property type="match status" value="1"/>
</dbReference>
<evidence type="ECO:0000256" key="4">
    <source>
        <dbReference type="ARBA" id="ARBA00024746"/>
    </source>
</evidence>
<comment type="similarity">
    <text evidence="1 5">Belongs to the FlgD family.</text>
</comment>
<dbReference type="Proteomes" id="UP000295399">
    <property type="component" value="Unassembled WGS sequence"/>
</dbReference>
<evidence type="ECO:0000313" key="8">
    <source>
        <dbReference type="EMBL" id="TCP34432.1"/>
    </source>
</evidence>
<dbReference type="OrthoDB" id="9785233at2"/>
<keyword evidence="8" id="KW-0969">Cilium</keyword>
<dbReference type="AlphaFoldDB" id="A0A4R2PGF6"/>
<dbReference type="InParanoid" id="A0A4R2PGF6"/>
<dbReference type="Gene3D" id="2.60.40.4070">
    <property type="match status" value="1"/>
</dbReference>
<evidence type="ECO:0000256" key="3">
    <source>
        <dbReference type="ARBA" id="ARBA00022795"/>
    </source>
</evidence>